<accession>A0A078AQE2</accession>
<protein>
    <submittedName>
        <fullName evidence="1">Uncharacterized protein</fullName>
    </submittedName>
</protein>
<dbReference type="Proteomes" id="UP000039865">
    <property type="component" value="Unassembled WGS sequence"/>
</dbReference>
<evidence type="ECO:0000313" key="1">
    <source>
        <dbReference type="EMBL" id="CDW83163.1"/>
    </source>
</evidence>
<organism evidence="1 2">
    <name type="scientific">Stylonychia lemnae</name>
    <name type="common">Ciliate</name>
    <dbReference type="NCBI Taxonomy" id="5949"/>
    <lineage>
        <taxon>Eukaryota</taxon>
        <taxon>Sar</taxon>
        <taxon>Alveolata</taxon>
        <taxon>Ciliophora</taxon>
        <taxon>Intramacronucleata</taxon>
        <taxon>Spirotrichea</taxon>
        <taxon>Stichotrichia</taxon>
        <taxon>Sporadotrichida</taxon>
        <taxon>Oxytrichidae</taxon>
        <taxon>Stylonychinae</taxon>
        <taxon>Stylonychia</taxon>
    </lineage>
</organism>
<name>A0A078AQE2_STYLE</name>
<dbReference type="AlphaFoldDB" id="A0A078AQE2"/>
<gene>
    <name evidence="1" type="primary">Contig5592.g5988</name>
    <name evidence="1" type="ORF">STYLEM_12204</name>
</gene>
<dbReference type="EMBL" id="CCKQ01011589">
    <property type="protein sequence ID" value="CDW83163.1"/>
    <property type="molecule type" value="Genomic_DNA"/>
</dbReference>
<proteinExistence type="predicted"/>
<sequence length="189" mass="22243">MCENNLYHDIDDTLGELNADILALQLINEPNSDIEIQEQLQKSHTSIQIVDAKQIMGLYISRHKNYHEDSVEYYKGIGESKIYKCASKTFQNSCKYSFNGFLKHIELLIRIDTNAKLDIIKLDKSRTIKDQQAIETHYVKFESKIHIENFDEEYFLFDELDKDIEFVGHWMITDIDNHLLGNPHQYLQL</sequence>
<keyword evidence="2" id="KW-1185">Reference proteome</keyword>
<dbReference type="InParanoid" id="A0A078AQE2"/>
<evidence type="ECO:0000313" key="2">
    <source>
        <dbReference type="Proteomes" id="UP000039865"/>
    </source>
</evidence>
<reference evidence="1 2" key="1">
    <citation type="submission" date="2014-06" db="EMBL/GenBank/DDBJ databases">
        <authorList>
            <person name="Swart Estienne"/>
        </authorList>
    </citation>
    <scope>NUCLEOTIDE SEQUENCE [LARGE SCALE GENOMIC DNA]</scope>
    <source>
        <strain evidence="1 2">130c</strain>
    </source>
</reference>